<accession>S9SNV0</accession>
<dbReference type="eggNOG" id="ENOG502Z8YX">
    <property type="taxonomic scope" value="Bacteria"/>
</dbReference>
<dbReference type="EMBL" id="ATMT01000043">
    <property type="protein sequence ID" value="EPY07447.1"/>
    <property type="molecule type" value="Genomic_DNA"/>
</dbReference>
<evidence type="ECO:0008006" key="4">
    <source>
        <dbReference type="Google" id="ProtNLM"/>
    </source>
</evidence>
<evidence type="ECO:0000313" key="3">
    <source>
        <dbReference type="Proteomes" id="UP000015344"/>
    </source>
</evidence>
<gene>
    <name evidence="2" type="ORF">PAALTS15_09990</name>
</gene>
<dbReference type="AlphaFoldDB" id="S9SNV0"/>
<reference evidence="2 3" key="1">
    <citation type="submission" date="2013-05" db="EMBL/GenBank/DDBJ databases">
        <authorList>
            <person name="Strain E.A."/>
            <person name="Brown E."/>
            <person name="Allard M.W."/>
            <person name="Luo Y.L."/>
        </authorList>
    </citation>
    <scope>NUCLEOTIDE SEQUENCE [LARGE SCALE GENOMIC DNA]</scope>
    <source>
        <strain evidence="2 3">TS-15</strain>
    </source>
</reference>
<proteinExistence type="predicted"/>
<dbReference type="RefSeq" id="WP_021259415.1">
    <property type="nucleotide sequence ID" value="NZ_ATMT01000043.1"/>
</dbReference>
<dbReference type="Gene3D" id="2.40.50.140">
    <property type="entry name" value="Nucleic acid-binding proteins"/>
    <property type="match status" value="1"/>
</dbReference>
<feature type="region of interest" description="Disordered" evidence="1">
    <location>
        <begin position="154"/>
        <end position="269"/>
    </location>
</feature>
<dbReference type="SUPFAM" id="SSF50249">
    <property type="entry name" value="Nucleic acid-binding proteins"/>
    <property type="match status" value="1"/>
</dbReference>
<sequence length="269" mass="28549">MTNQIESTSVTTGEVRLSYVHLFQPRANQQGQDPKYSTTILIPKSDFATKQRIDAAIQAAINKGVQTVWGGARPPQPKVPVYDGDGVRPNGDPFGPECKGHWILTASSKQQQAVVDMSLSPIINQTEVYSGMYGRVNINFFPYANSGNRGVGVGLGPVQKTRDGEPLGGRVSAEQAFGGNGGGVGYTPAPAPTGWEQAAPPQQFGQQPPAAQAYPQYGQQPQPGYGQQPAPQGYGQQPPAQPGYAAPQQQQQQIDPITGKPLNGGVWGI</sequence>
<dbReference type="PATRIC" id="fig|1117108.3.peg.2073"/>
<comment type="caution">
    <text evidence="2">The sequence shown here is derived from an EMBL/GenBank/DDBJ whole genome shotgun (WGS) entry which is preliminary data.</text>
</comment>
<evidence type="ECO:0000313" key="2">
    <source>
        <dbReference type="EMBL" id="EPY07447.1"/>
    </source>
</evidence>
<feature type="compositionally biased region" description="Low complexity" evidence="1">
    <location>
        <begin position="197"/>
        <end position="253"/>
    </location>
</feature>
<dbReference type="InterPro" id="IPR012340">
    <property type="entry name" value="NA-bd_OB-fold"/>
</dbReference>
<dbReference type="Proteomes" id="UP000015344">
    <property type="component" value="Unassembled WGS sequence"/>
</dbReference>
<name>S9SNV0_PAEAL</name>
<dbReference type="InterPro" id="IPR022595">
    <property type="entry name" value="Enc34_ssDNA-bd"/>
</dbReference>
<evidence type="ECO:0000256" key="1">
    <source>
        <dbReference type="SAM" id="MobiDB-lite"/>
    </source>
</evidence>
<organism evidence="2 3">
    <name type="scientific">Paenibacillus alvei TS-15</name>
    <dbReference type="NCBI Taxonomy" id="1117108"/>
    <lineage>
        <taxon>Bacteria</taxon>
        <taxon>Bacillati</taxon>
        <taxon>Bacillota</taxon>
        <taxon>Bacilli</taxon>
        <taxon>Bacillales</taxon>
        <taxon>Paenibacillaceae</taxon>
        <taxon>Paenibacillus</taxon>
    </lineage>
</organism>
<protein>
    <recommendedName>
        <fullName evidence="4">DUF2815 family protein</fullName>
    </recommendedName>
</protein>
<dbReference type="Pfam" id="PF10991">
    <property type="entry name" value="Enc34_ssDNA-bd"/>
    <property type="match status" value="1"/>
</dbReference>